<dbReference type="Proteomes" id="UP001580346">
    <property type="component" value="Unassembled WGS sequence"/>
</dbReference>
<reference evidence="1 2" key="1">
    <citation type="submission" date="2024-09" db="EMBL/GenBank/DDBJ databases">
        <title>Paenibacillus zeirhizospherea sp. nov., isolated from surface of the maize (Zea mays) roots in a horticulture field, Hungary.</title>
        <authorList>
            <person name="Marton D."/>
            <person name="Farkas M."/>
            <person name="Bedics A."/>
            <person name="Toth E."/>
            <person name="Tancsics A."/>
            <person name="Boka K."/>
            <person name="Maroti G."/>
            <person name="Kriszt B."/>
            <person name="Cserhati M."/>
        </authorList>
    </citation>
    <scope>NUCLEOTIDE SEQUENCE [LARGE SCALE GENOMIC DNA]</scope>
    <source>
        <strain evidence="1 2">KCTC 33519</strain>
    </source>
</reference>
<dbReference type="Gene3D" id="3.30.110.170">
    <property type="entry name" value="Protein of unknown function (DUF541), domain 1"/>
    <property type="match status" value="1"/>
</dbReference>
<proteinExistence type="predicted"/>
<dbReference type="Gene3D" id="3.30.70.2970">
    <property type="entry name" value="Protein of unknown function (DUF541), domain 2"/>
    <property type="match status" value="1"/>
</dbReference>
<dbReference type="InterPro" id="IPR052022">
    <property type="entry name" value="26kDa_periplasmic_antigen"/>
</dbReference>
<evidence type="ECO:0000313" key="1">
    <source>
        <dbReference type="EMBL" id="MFB5269647.1"/>
    </source>
</evidence>
<dbReference type="EMBL" id="JBHHMI010000036">
    <property type="protein sequence ID" value="MFB5269647.1"/>
    <property type="molecule type" value="Genomic_DNA"/>
</dbReference>
<protein>
    <submittedName>
        <fullName evidence="1">SIMPL domain-containing protein</fullName>
    </submittedName>
</protein>
<sequence>MKMWAKTAGAVLLAGTVFVGGFGGLGFGNYSGTVYADAANVVRNVISVNGEGEISVSPDIAYLSIGVQTQGKTAVAAQKENAQIMDKVNSLLKTTWGINAKDIKTTQFSVQPDYAYSEQEGQKLKGYTAYHTLNVAYRDLSKIGQLLDAAASAGANNIDGVRFTVENPEKYEEEVIAKALANAQMKAGAVAKAAKRQLGSLLNVSLENAQPPVFYQEAAVAKAADSAGANTAVEPGEIKLNTQLSAQYEMN</sequence>
<keyword evidence="2" id="KW-1185">Reference proteome</keyword>
<evidence type="ECO:0000313" key="2">
    <source>
        <dbReference type="Proteomes" id="UP001580346"/>
    </source>
</evidence>
<name>A0ABV5AZJ7_9BACL</name>
<gene>
    <name evidence="1" type="ORF">ACE41H_23080</name>
</gene>
<comment type="caution">
    <text evidence="1">The sequence shown here is derived from an EMBL/GenBank/DDBJ whole genome shotgun (WGS) entry which is preliminary data.</text>
</comment>
<accession>A0ABV5AZJ7</accession>
<dbReference type="PANTHER" id="PTHR34387">
    <property type="entry name" value="SLR1258 PROTEIN"/>
    <property type="match status" value="1"/>
</dbReference>
<dbReference type="InterPro" id="IPR007497">
    <property type="entry name" value="SIMPL/DUF541"/>
</dbReference>
<dbReference type="RefSeq" id="WP_375357918.1">
    <property type="nucleotide sequence ID" value="NZ_JBHHMI010000036.1"/>
</dbReference>
<dbReference type="Pfam" id="PF04402">
    <property type="entry name" value="SIMPL"/>
    <property type="match status" value="1"/>
</dbReference>
<dbReference type="PANTHER" id="PTHR34387:SF1">
    <property type="entry name" value="PERIPLASMIC IMMUNOGENIC PROTEIN"/>
    <property type="match status" value="1"/>
</dbReference>
<organism evidence="1 2">
    <name type="scientific">Paenibacillus enshidis</name>
    <dbReference type="NCBI Taxonomy" id="1458439"/>
    <lineage>
        <taxon>Bacteria</taxon>
        <taxon>Bacillati</taxon>
        <taxon>Bacillota</taxon>
        <taxon>Bacilli</taxon>
        <taxon>Bacillales</taxon>
        <taxon>Paenibacillaceae</taxon>
        <taxon>Paenibacillus</taxon>
    </lineage>
</organism>